<evidence type="ECO:0000256" key="3">
    <source>
        <dbReference type="ARBA" id="ARBA00022777"/>
    </source>
</evidence>
<reference evidence="7 8" key="1">
    <citation type="submission" date="2019-06" db="EMBL/GenBank/DDBJ databases">
        <title>The draft genome of Rhizobium smilacinae PTYR-5.</title>
        <authorList>
            <person name="Liu L."/>
            <person name="Li L."/>
            <person name="Zhang X."/>
        </authorList>
    </citation>
    <scope>NUCLEOTIDE SEQUENCE [LARGE SCALE GENOMIC DNA]</scope>
    <source>
        <strain evidence="7 8">PTYR-5</strain>
    </source>
</reference>
<keyword evidence="1" id="KW-0808">Transferase</keyword>
<dbReference type="Proteomes" id="UP000311605">
    <property type="component" value="Unassembled WGS sequence"/>
</dbReference>
<accession>A0A5C4XPQ9</accession>
<dbReference type="GO" id="GO:0005524">
    <property type="term" value="F:ATP binding"/>
    <property type="evidence" value="ECO:0007669"/>
    <property type="project" value="UniProtKB-KW"/>
</dbReference>
<dbReference type="PANTHER" id="PTHR28629:SF4">
    <property type="entry name" value="TRIOKINASE_FMN CYCLASE"/>
    <property type="match status" value="1"/>
</dbReference>
<keyword evidence="8" id="KW-1185">Reference proteome</keyword>
<dbReference type="AlphaFoldDB" id="A0A5C4XPQ9"/>
<protein>
    <submittedName>
        <fullName evidence="7">DAK2 domain-containing protein</fullName>
    </submittedName>
</protein>
<dbReference type="InterPro" id="IPR050861">
    <property type="entry name" value="Dihydroxyacetone_Kinase"/>
</dbReference>
<dbReference type="Pfam" id="PF02733">
    <property type="entry name" value="Dak1"/>
    <property type="match status" value="1"/>
</dbReference>
<dbReference type="EMBL" id="VDMN01000001">
    <property type="protein sequence ID" value="TNM65239.1"/>
    <property type="molecule type" value="Genomic_DNA"/>
</dbReference>
<dbReference type="PROSITE" id="PS51481">
    <property type="entry name" value="DHAK"/>
    <property type="match status" value="1"/>
</dbReference>
<dbReference type="FunFam" id="1.25.40.340:FF:000002">
    <property type="entry name" value="Dihydroxyacetone kinase, L subunit"/>
    <property type="match status" value="1"/>
</dbReference>
<dbReference type="InterPro" id="IPR004007">
    <property type="entry name" value="DhaL_dom"/>
</dbReference>
<dbReference type="SUPFAM" id="SSF101473">
    <property type="entry name" value="DhaL-like"/>
    <property type="match status" value="1"/>
</dbReference>
<evidence type="ECO:0000259" key="6">
    <source>
        <dbReference type="PROSITE" id="PS51481"/>
    </source>
</evidence>
<evidence type="ECO:0000259" key="5">
    <source>
        <dbReference type="PROSITE" id="PS51480"/>
    </source>
</evidence>
<dbReference type="InterPro" id="IPR004006">
    <property type="entry name" value="DhaK_dom"/>
</dbReference>
<dbReference type="Gene3D" id="3.40.50.10440">
    <property type="entry name" value="Dihydroxyacetone kinase, domain 1"/>
    <property type="match status" value="1"/>
</dbReference>
<dbReference type="InterPro" id="IPR036117">
    <property type="entry name" value="DhaL_dom_sf"/>
</dbReference>
<dbReference type="Pfam" id="PF02734">
    <property type="entry name" value="Dak2"/>
    <property type="match status" value="1"/>
</dbReference>
<evidence type="ECO:0000256" key="4">
    <source>
        <dbReference type="ARBA" id="ARBA00022840"/>
    </source>
</evidence>
<keyword evidence="4" id="KW-0067">ATP-binding</keyword>
<evidence type="ECO:0000313" key="7">
    <source>
        <dbReference type="EMBL" id="TNM65239.1"/>
    </source>
</evidence>
<dbReference type="SUPFAM" id="SSF82549">
    <property type="entry name" value="DAK1/DegV-like"/>
    <property type="match status" value="1"/>
</dbReference>
<sequence length="547" mass="56784">MNHFITEKSKLVEAALLGVVATAKGRNLALLDGYPDIKVVVDRDADKGRVAVISGGGSGHEPAHAGFVGKGLLTAAVCGEVFASPSVDAVLSAILAVTGSAGCLLIVKNYTGDRLNFGLAAEKARALGYAVETVVVSDDVAIPDTNQPRGLAGTLFVHKVAGHLAARGASLAEVTAGARKAASRLGTLGLAVDTCTLPGSEKTSRIADGHAELGLGIHGEPGIELVENRPIADLVELVASHLARQLPAEGRIALLINNLGGMTELEMASVANALSSTTLYRRADYLVGPKTLMTSLDMKGFSLTFLVLDTDLEDALTSDVEPLAWQAVVRPSQPEFVRIKSGDEVRTFAASENATARRIVTSATTVFVEKEAYLNELDSRVGDGDTGSTFATAARSISEELDRLPYNVGSDLLARLSDILSRKMGGSSGILLAIFFAAASDVYGRSADWPEALKAGLDKMKSYGGADIGDRTMIDALQPAIESLLKGGSLKDAAGMARAGANATGQMQSAKAGRSAHVAARNLDGNIDPGAEAVALLFEQLALADRP</sequence>
<dbReference type="PANTHER" id="PTHR28629">
    <property type="entry name" value="TRIOKINASE/FMN CYCLASE"/>
    <property type="match status" value="1"/>
</dbReference>
<dbReference type="FunFam" id="3.40.50.10440:FF:000001">
    <property type="entry name" value="Dihydroxyacetone kinase, DhaK subunit"/>
    <property type="match status" value="1"/>
</dbReference>
<dbReference type="GO" id="GO:0004371">
    <property type="term" value="F:glycerone kinase activity"/>
    <property type="evidence" value="ECO:0007669"/>
    <property type="project" value="InterPro"/>
</dbReference>
<dbReference type="GO" id="GO:0019563">
    <property type="term" value="P:glycerol catabolic process"/>
    <property type="evidence" value="ECO:0007669"/>
    <property type="project" value="TreeGrafter"/>
</dbReference>
<evidence type="ECO:0000313" key="8">
    <source>
        <dbReference type="Proteomes" id="UP000311605"/>
    </source>
</evidence>
<dbReference type="Gene3D" id="1.25.40.340">
    <property type="match status" value="1"/>
</dbReference>
<dbReference type="SMART" id="SM01120">
    <property type="entry name" value="Dak2"/>
    <property type="match status" value="1"/>
</dbReference>
<comment type="caution">
    <text evidence="7">The sequence shown here is derived from an EMBL/GenBank/DDBJ whole genome shotgun (WGS) entry which is preliminary data.</text>
</comment>
<name>A0A5C4XPQ9_9HYPH</name>
<evidence type="ECO:0000256" key="1">
    <source>
        <dbReference type="ARBA" id="ARBA00022679"/>
    </source>
</evidence>
<dbReference type="GO" id="GO:0005829">
    <property type="term" value="C:cytosol"/>
    <property type="evidence" value="ECO:0007669"/>
    <property type="project" value="TreeGrafter"/>
</dbReference>
<keyword evidence="3" id="KW-0418">Kinase</keyword>
<feature type="domain" description="DhaK" evidence="6">
    <location>
        <begin position="7"/>
        <end position="325"/>
    </location>
</feature>
<dbReference type="OrthoDB" id="9806345at2"/>
<proteinExistence type="predicted"/>
<dbReference type="RefSeq" id="WP_139672565.1">
    <property type="nucleotide sequence ID" value="NZ_VDMN01000001.1"/>
</dbReference>
<gene>
    <name evidence="7" type="ORF">FHP24_02850</name>
</gene>
<organism evidence="7 8">
    <name type="scientific">Aliirhizobium smilacinae</name>
    <dbReference type="NCBI Taxonomy" id="1395944"/>
    <lineage>
        <taxon>Bacteria</taxon>
        <taxon>Pseudomonadati</taxon>
        <taxon>Pseudomonadota</taxon>
        <taxon>Alphaproteobacteria</taxon>
        <taxon>Hyphomicrobiales</taxon>
        <taxon>Rhizobiaceae</taxon>
        <taxon>Aliirhizobium</taxon>
    </lineage>
</organism>
<feature type="domain" description="DhaL" evidence="5">
    <location>
        <begin position="354"/>
        <end position="543"/>
    </location>
</feature>
<evidence type="ECO:0000256" key="2">
    <source>
        <dbReference type="ARBA" id="ARBA00022741"/>
    </source>
</evidence>
<dbReference type="Gene3D" id="3.30.1180.20">
    <property type="entry name" value="Dihydroxyacetone kinase, domain 2"/>
    <property type="match status" value="1"/>
</dbReference>
<keyword evidence="2" id="KW-0547">Nucleotide-binding</keyword>
<dbReference type="PROSITE" id="PS51480">
    <property type="entry name" value="DHAL"/>
    <property type="match status" value="1"/>
</dbReference>